<name>A0ABQ9GWD8_9NEOP</name>
<evidence type="ECO:0000313" key="2">
    <source>
        <dbReference type="Proteomes" id="UP001159363"/>
    </source>
</evidence>
<gene>
    <name evidence="1" type="ORF">PR048_020782</name>
</gene>
<organism evidence="1 2">
    <name type="scientific">Dryococelus australis</name>
    <dbReference type="NCBI Taxonomy" id="614101"/>
    <lineage>
        <taxon>Eukaryota</taxon>
        <taxon>Metazoa</taxon>
        <taxon>Ecdysozoa</taxon>
        <taxon>Arthropoda</taxon>
        <taxon>Hexapoda</taxon>
        <taxon>Insecta</taxon>
        <taxon>Pterygota</taxon>
        <taxon>Neoptera</taxon>
        <taxon>Polyneoptera</taxon>
        <taxon>Phasmatodea</taxon>
        <taxon>Verophasmatodea</taxon>
        <taxon>Anareolatae</taxon>
        <taxon>Phasmatidae</taxon>
        <taxon>Eurycanthinae</taxon>
        <taxon>Dryococelus</taxon>
    </lineage>
</organism>
<comment type="caution">
    <text evidence="1">The sequence shown here is derived from an EMBL/GenBank/DDBJ whole genome shotgun (WGS) entry which is preliminary data.</text>
</comment>
<proteinExistence type="predicted"/>
<dbReference type="Proteomes" id="UP001159363">
    <property type="component" value="Chromosome 7"/>
</dbReference>
<sequence>MLPRSKVSLVHFSSFQCKIQLVADHAGHLFCKMFLKCEEVKLYGCGRTKTAAIINEMVKQHEMSVLQTVPFYLSIDGSN</sequence>
<dbReference type="EMBL" id="JARBHB010000008">
    <property type="protein sequence ID" value="KAJ8876337.1"/>
    <property type="molecule type" value="Genomic_DNA"/>
</dbReference>
<evidence type="ECO:0000313" key="1">
    <source>
        <dbReference type="EMBL" id="KAJ8876337.1"/>
    </source>
</evidence>
<accession>A0ABQ9GWD8</accession>
<keyword evidence="2" id="KW-1185">Reference proteome</keyword>
<protein>
    <submittedName>
        <fullName evidence="1">Uncharacterized protein</fullName>
    </submittedName>
</protein>
<reference evidence="1 2" key="1">
    <citation type="submission" date="2023-02" db="EMBL/GenBank/DDBJ databases">
        <title>LHISI_Scaffold_Assembly.</title>
        <authorList>
            <person name="Stuart O.P."/>
            <person name="Cleave R."/>
            <person name="Magrath M.J.L."/>
            <person name="Mikheyev A.S."/>
        </authorList>
    </citation>
    <scope>NUCLEOTIDE SEQUENCE [LARGE SCALE GENOMIC DNA]</scope>
    <source>
        <strain evidence="1">Daus_M_001</strain>
        <tissue evidence="1">Leg muscle</tissue>
    </source>
</reference>